<name>A0AAW8F9U2_9ACTN</name>
<evidence type="ECO:0000313" key="1">
    <source>
        <dbReference type="EMBL" id="MDQ0906583.1"/>
    </source>
</evidence>
<reference evidence="1" key="1">
    <citation type="submission" date="2023-07" db="EMBL/GenBank/DDBJ databases">
        <title>Comparative genomics of wheat-associated soil bacteria to identify genetic determinants of phenazine resistance.</title>
        <authorList>
            <person name="Mouncey N."/>
        </authorList>
    </citation>
    <scope>NUCLEOTIDE SEQUENCE</scope>
    <source>
        <strain evidence="1">V4I22</strain>
    </source>
</reference>
<dbReference type="AlphaFoldDB" id="A0AAW8F9U2"/>
<evidence type="ECO:0000313" key="2">
    <source>
        <dbReference type="Proteomes" id="UP001234216"/>
    </source>
</evidence>
<sequence>MAGMIQTSTWSLTRIDAMLSGSLPYSNGQVQYHDEQHLLCLTVMTDDRVGKAVLPVGAGEEQISDALLEQALLDAAQHVPRGKPGTGLDESDTDGSPALGDLLALDWLEEIGDSSEKVEFSVRHASGDRHRGSWQRSWVTLGKGDKPFARVPASAALNPAIAEPDTKDGEMLLPPWILGEIFLETLSAALTSQEGLAKWPSASLVDPAWGRGVDMEGTARRPVTFSRAGCWLARATDARTRLSAAGETTGHAGAGGPHIRDLVVGPNGPTAPFPRSAKMVSSGALLGIDAGGRNAVVALRTGDGSGAGERAKVVGFSHLADLMDSGSWCGPWQRGPGPWTSRWLAVPDDVLRTRTRGPV</sequence>
<comment type="caution">
    <text evidence="1">The sequence shown here is derived from an EMBL/GenBank/DDBJ whole genome shotgun (WGS) entry which is preliminary data.</text>
</comment>
<accession>A0AAW8F9U2</accession>
<protein>
    <submittedName>
        <fullName evidence="1">Uncharacterized protein</fullName>
    </submittedName>
</protein>
<dbReference type="Proteomes" id="UP001234216">
    <property type="component" value="Unassembled WGS sequence"/>
</dbReference>
<dbReference type="EMBL" id="JAUSZV010000005">
    <property type="protein sequence ID" value="MDQ0906583.1"/>
    <property type="molecule type" value="Genomic_DNA"/>
</dbReference>
<organism evidence="1 2">
    <name type="scientific">Streptomyces canus</name>
    <dbReference type="NCBI Taxonomy" id="58343"/>
    <lineage>
        <taxon>Bacteria</taxon>
        <taxon>Bacillati</taxon>
        <taxon>Actinomycetota</taxon>
        <taxon>Actinomycetes</taxon>
        <taxon>Kitasatosporales</taxon>
        <taxon>Streptomycetaceae</taxon>
        <taxon>Streptomyces</taxon>
        <taxon>Streptomyces aurantiacus group</taxon>
    </lineage>
</organism>
<proteinExistence type="predicted"/>
<dbReference type="RefSeq" id="WP_306974455.1">
    <property type="nucleotide sequence ID" value="NZ_JAUSYQ010000002.1"/>
</dbReference>
<gene>
    <name evidence="1" type="ORF">QFZ22_002568</name>
</gene>